<dbReference type="InterPro" id="IPR020845">
    <property type="entry name" value="AMP-binding_CS"/>
</dbReference>
<dbReference type="Pfam" id="PF00501">
    <property type="entry name" value="AMP-binding"/>
    <property type="match status" value="1"/>
</dbReference>
<dbReference type="EMBL" id="JAFBEB010000003">
    <property type="protein sequence ID" value="MBM7589638.1"/>
    <property type="molecule type" value="Genomic_DNA"/>
</dbReference>
<evidence type="ECO:0000256" key="2">
    <source>
        <dbReference type="ARBA" id="ARBA00022598"/>
    </source>
</evidence>
<evidence type="ECO:0000256" key="1">
    <source>
        <dbReference type="ARBA" id="ARBA00006432"/>
    </source>
</evidence>
<dbReference type="AlphaFoldDB" id="A0A939BRN5"/>
<feature type="domain" description="AMP-dependent synthetase/ligase" evidence="3">
    <location>
        <begin position="12"/>
        <end position="335"/>
    </location>
</feature>
<proteinExistence type="inferred from homology"/>
<keyword evidence="6" id="KW-1185">Reference proteome</keyword>
<dbReference type="SUPFAM" id="SSF56801">
    <property type="entry name" value="Acetyl-CoA synthetase-like"/>
    <property type="match status" value="1"/>
</dbReference>
<organism evidence="5 6">
    <name type="scientific">Brevibacillus fulvus</name>
    <dbReference type="NCBI Taxonomy" id="1125967"/>
    <lineage>
        <taxon>Bacteria</taxon>
        <taxon>Bacillati</taxon>
        <taxon>Bacillota</taxon>
        <taxon>Bacilli</taxon>
        <taxon>Bacillales</taxon>
        <taxon>Paenibacillaceae</taxon>
        <taxon>Brevibacillus</taxon>
    </lineage>
</organism>
<dbReference type="CDD" id="cd04433">
    <property type="entry name" value="AFD_class_I"/>
    <property type="match status" value="1"/>
</dbReference>
<dbReference type="InterPro" id="IPR045851">
    <property type="entry name" value="AMP-bd_C_sf"/>
</dbReference>
<protein>
    <submittedName>
        <fullName evidence="5">Acyl-coenzyme A synthetase/AMP-(Fatty) acid ligase</fullName>
    </submittedName>
</protein>
<evidence type="ECO:0000313" key="5">
    <source>
        <dbReference type="EMBL" id="MBM7589638.1"/>
    </source>
</evidence>
<dbReference type="Proteomes" id="UP000717624">
    <property type="component" value="Unassembled WGS sequence"/>
</dbReference>
<dbReference type="InterPro" id="IPR025110">
    <property type="entry name" value="AMP-bd_C"/>
</dbReference>
<reference evidence="5" key="1">
    <citation type="submission" date="2021-01" db="EMBL/GenBank/DDBJ databases">
        <title>Genomic Encyclopedia of Type Strains, Phase IV (KMG-IV): sequencing the most valuable type-strain genomes for metagenomic binning, comparative biology and taxonomic classification.</title>
        <authorList>
            <person name="Goeker M."/>
        </authorList>
    </citation>
    <scope>NUCLEOTIDE SEQUENCE</scope>
    <source>
        <strain evidence="5">DSM 25523</strain>
    </source>
</reference>
<comment type="similarity">
    <text evidence="1">Belongs to the ATP-dependent AMP-binding enzyme family.</text>
</comment>
<gene>
    <name evidence="5" type="ORF">JOD01_001238</name>
</gene>
<evidence type="ECO:0000313" key="6">
    <source>
        <dbReference type="Proteomes" id="UP000717624"/>
    </source>
</evidence>
<dbReference type="Gene3D" id="3.40.50.12780">
    <property type="entry name" value="N-terminal domain of ligase-like"/>
    <property type="match status" value="1"/>
</dbReference>
<accession>A0A939BRN5</accession>
<dbReference type="GO" id="GO:0031956">
    <property type="term" value="F:medium-chain fatty acid-CoA ligase activity"/>
    <property type="evidence" value="ECO:0007669"/>
    <property type="project" value="TreeGrafter"/>
</dbReference>
<dbReference type="GO" id="GO:0006631">
    <property type="term" value="P:fatty acid metabolic process"/>
    <property type="evidence" value="ECO:0007669"/>
    <property type="project" value="TreeGrafter"/>
</dbReference>
<dbReference type="PANTHER" id="PTHR43201">
    <property type="entry name" value="ACYL-COA SYNTHETASE"/>
    <property type="match status" value="1"/>
</dbReference>
<comment type="caution">
    <text evidence="5">The sequence shown here is derived from an EMBL/GenBank/DDBJ whole genome shotgun (WGS) entry which is preliminary data.</text>
</comment>
<feature type="domain" description="AMP-binding enzyme C-terminal" evidence="4">
    <location>
        <begin position="385"/>
        <end position="453"/>
    </location>
</feature>
<dbReference type="Gene3D" id="3.30.300.30">
    <property type="match status" value="1"/>
</dbReference>
<name>A0A939BRN5_9BACL</name>
<keyword evidence="2 5" id="KW-0436">Ligase</keyword>
<dbReference type="PROSITE" id="PS00455">
    <property type="entry name" value="AMP_BINDING"/>
    <property type="match status" value="1"/>
</dbReference>
<evidence type="ECO:0000259" key="4">
    <source>
        <dbReference type="Pfam" id="PF13193"/>
    </source>
</evidence>
<evidence type="ECO:0000259" key="3">
    <source>
        <dbReference type="Pfam" id="PF00501"/>
    </source>
</evidence>
<dbReference type="PANTHER" id="PTHR43201:SF5">
    <property type="entry name" value="MEDIUM-CHAIN ACYL-COA LIGASE ACSF2, MITOCHONDRIAL"/>
    <property type="match status" value="1"/>
</dbReference>
<dbReference type="RefSeq" id="WP_204517361.1">
    <property type="nucleotide sequence ID" value="NZ_BAABIN010000038.1"/>
</dbReference>
<dbReference type="InterPro" id="IPR042099">
    <property type="entry name" value="ANL_N_sf"/>
</dbReference>
<sequence>MGRLSAWIMQHDHPQKIAISDGTESITYGELPKYMAAIQHAVATLQEENGKRPVGVVVDQSATSALILLSLIDGGVSFLPLDQQTTQAEQDRLAKMAFIRRWIKPDGGDRAISYSRLLAKGESRSMETGATETDLSASSAVVLLPTSGSTGPMKLAQLTHAVLYREGLVYKEWFDFTADDIALTTTPLNYMYGLTGSLMGSVLAGATLRICSAPTPRKVASEALASRSTILFGVPLLYQLLTQAEMITSNQLSALRMAISAGGRLDPAIASAFHGKFGARLLQVYGSTETGAIAATDPTGAETDGAVGSILPEVEVELTDQQVIVVRSPSLFQGYVTAEHGFVSPLHNGAYVTADIGMIKGRQLFLTGRQSEFINVAGRKVNANEIAQVLRSFPGILQAKVVGENDSLYGQKIIAYVVAEAAVSPQDIRFFLARHLAFYKIPHEIKLTAELPRSWKEQYVHQDREMP</sequence>
<dbReference type="Pfam" id="PF13193">
    <property type="entry name" value="AMP-binding_C"/>
    <property type="match status" value="1"/>
</dbReference>
<dbReference type="InterPro" id="IPR000873">
    <property type="entry name" value="AMP-dep_synth/lig_dom"/>
</dbReference>